<comment type="caution">
    <text evidence="2">The sequence shown here is derived from an EMBL/GenBank/DDBJ whole genome shotgun (WGS) entry which is preliminary data.</text>
</comment>
<keyword evidence="3" id="KW-1185">Reference proteome</keyword>
<dbReference type="EMBL" id="LSYV01000014">
    <property type="protein sequence ID" value="KXZ51199.1"/>
    <property type="molecule type" value="Genomic_DNA"/>
</dbReference>
<name>A0A150GMZ7_GONPE</name>
<feature type="region of interest" description="Disordered" evidence="1">
    <location>
        <begin position="147"/>
        <end position="185"/>
    </location>
</feature>
<gene>
    <name evidence="2" type="ORF">GPECTOR_13g686</name>
</gene>
<evidence type="ECO:0000256" key="1">
    <source>
        <dbReference type="SAM" id="MobiDB-lite"/>
    </source>
</evidence>
<proteinExistence type="predicted"/>
<sequence length="395" mass="40832">MLVVSLASVAAAVEDRAACGATTTANGTISCNSTKGPRGDDERPRNWGKSNDRASVARLPPTVAFLGKSANVRVYPNFSDPSVYLQLRFGKVQETDASGRPIPNHGIPSLADASDATTFSTGNMTVKGVNMSYVTVLLNPVARNSFRPTVCKPPSNGTEDDDEGSSQPPSPSPVAGGGRRLLQSSPPPPQLNLTLLFGFDDALTFPYGDVNITVPRNGLKWTVSYKNWPFCNDTNKLAVSLSLTLANNASASVTSNKAASGAQELTVQLGSSYNATLALLNYALDSPNGALRMPVGINVTNGGANGNASSSVTSVTMYLPNPRSANATGVWYDPTQITTNAYLASTDPGNTPATGTIVASVTSAPGAAAGLRTTMWAAAGAVLLSAFLSSGRSPL</sequence>
<dbReference type="AlphaFoldDB" id="A0A150GMZ7"/>
<reference evidence="3" key="1">
    <citation type="journal article" date="2016" name="Nat. Commun.">
        <title>The Gonium pectorale genome demonstrates co-option of cell cycle regulation during the evolution of multicellularity.</title>
        <authorList>
            <person name="Hanschen E.R."/>
            <person name="Marriage T.N."/>
            <person name="Ferris P.J."/>
            <person name="Hamaji T."/>
            <person name="Toyoda A."/>
            <person name="Fujiyama A."/>
            <person name="Neme R."/>
            <person name="Noguchi H."/>
            <person name="Minakuchi Y."/>
            <person name="Suzuki M."/>
            <person name="Kawai-Toyooka H."/>
            <person name="Smith D.R."/>
            <person name="Sparks H."/>
            <person name="Anderson J."/>
            <person name="Bakaric R."/>
            <person name="Luria V."/>
            <person name="Karger A."/>
            <person name="Kirschner M.W."/>
            <person name="Durand P.M."/>
            <person name="Michod R.E."/>
            <person name="Nozaki H."/>
            <person name="Olson B.J."/>
        </authorList>
    </citation>
    <scope>NUCLEOTIDE SEQUENCE [LARGE SCALE GENOMIC DNA]</scope>
    <source>
        <strain evidence="3">NIES-2863</strain>
    </source>
</reference>
<accession>A0A150GMZ7</accession>
<evidence type="ECO:0000313" key="3">
    <source>
        <dbReference type="Proteomes" id="UP000075714"/>
    </source>
</evidence>
<organism evidence="2 3">
    <name type="scientific">Gonium pectorale</name>
    <name type="common">Green alga</name>
    <dbReference type="NCBI Taxonomy" id="33097"/>
    <lineage>
        <taxon>Eukaryota</taxon>
        <taxon>Viridiplantae</taxon>
        <taxon>Chlorophyta</taxon>
        <taxon>core chlorophytes</taxon>
        <taxon>Chlorophyceae</taxon>
        <taxon>CS clade</taxon>
        <taxon>Chlamydomonadales</taxon>
        <taxon>Volvocaceae</taxon>
        <taxon>Gonium</taxon>
    </lineage>
</organism>
<protein>
    <submittedName>
        <fullName evidence="2">Uncharacterized protein</fullName>
    </submittedName>
</protein>
<dbReference type="OrthoDB" id="543838at2759"/>
<feature type="region of interest" description="Disordered" evidence="1">
    <location>
        <begin position="26"/>
        <end position="54"/>
    </location>
</feature>
<evidence type="ECO:0000313" key="2">
    <source>
        <dbReference type="EMBL" id="KXZ51199.1"/>
    </source>
</evidence>
<dbReference type="Proteomes" id="UP000075714">
    <property type="component" value="Unassembled WGS sequence"/>
</dbReference>